<keyword evidence="4" id="KW-1185">Reference proteome</keyword>
<sequence>MILVVSHAGDGHLPAVTAKLDEAGADWVLLDTDLYPEPIRIDDGPAGCCLRMDGREIRLRDVRAVWWRRPRPPVITGRSPEVTRWAQRQAFAALDSALGAVSALWVNHPRHNRQAEDKPANLRRAAALGLDVPDWRVTNDPVVAAAFAAGHETIIVKPVEAAYVTPTRSLWTRRLGDSGPLDHIGPEPYLLQQFIDKTEDVRVTVVGTTVFAVAIDSQATTETSVDMRAGDLAALDHQPIELPPRVASALLLLCADLQLQFAAIDLVRDQDGALWFLEVNPNGQWAWLEQLADVPIAGALTRLLMT</sequence>
<gene>
    <name evidence="3" type="ORF">NBH00_18745</name>
</gene>
<dbReference type="InterPro" id="IPR011761">
    <property type="entry name" value="ATP-grasp"/>
</dbReference>
<evidence type="ECO:0000313" key="4">
    <source>
        <dbReference type="Proteomes" id="UP001056035"/>
    </source>
</evidence>
<dbReference type="RefSeq" id="WP_254570102.1">
    <property type="nucleotide sequence ID" value="NZ_CP098502.1"/>
</dbReference>
<evidence type="ECO:0000256" key="1">
    <source>
        <dbReference type="PROSITE-ProRule" id="PRU00409"/>
    </source>
</evidence>
<dbReference type="InterPro" id="IPR048936">
    <property type="entry name" value="MvdD-like_ATPgrasp"/>
</dbReference>
<organism evidence="3 4">
    <name type="scientific">Paraconexibacter antarcticus</name>
    <dbReference type="NCBI Taxonomy" id="2949664"/>
    <lineage>
        <taxon>Bacteria</taxon>
        <taxon>Bacillati</taxon>
        <taxon>Actinomycetota</taxon>
        <taxon>Thermoleophilia</taxon>
        <taxon>Solirubrobacterales</taxon>
        <taxon>Paraconexibacteraceae</taxon>
        <taxon>Paraconexibacter</taxon>
    </lineage>
</organism>
<protein>
    <recommendedName>
        <fullName evidence="2">ATP-grasp domain-containing protein</fullName>
    </recommendedName>
</protein>
<name>A0ABY5DRD7_9ACTN</name>
<dbReference type="InterPro" id="IPR013651">
    <property type="entry name" value="ATP-grasp_RimK-type"/>
</dbReference>
<dbReference type="PANTHER" id="PTHR21621">
    <property type="entry name" value="RIBOSOMAL PROTEIN S6 MODIFICATION PROTEIN"/>
    <property type="match status" value="1"/>
</dbReference>
<dbReference type="Pfam" id="PF08443">
    <property type="entry name" value="RimK"/>
    <property type="match status" value="1"/>
</dbReference>
<reference evidence="3 4" key="1">
    <citation type="submission" date="2022-06" db="EMBL/GenBank/DDBJ databases">
        <title>Paraconexibacter antarcticus.</title>
        <authorList>
            <person name="Kim C.S."/>
        </authorList>
    </citation>
    <scope>NUCLEOTIDE SEQUENCE [LARGE SCALE GENOMIC DNA]</scope>
    <source>
        <strain evidence="3 4">02-257</strain>
    </source>
</reference>
<feature type="domain" description="ATP-grasp" evidence="2">
    <location>
        <begin position="122"/>
        <end position="305"/>
    </location>
</feature>
<evidence type="ECO:0000259" key="2">
    <source>
        <dbReference type="PROSITE" id="PS50975"/>
    </source>
</evidence>
<evidence type="ECO:0000313" key="3">
    <source>
        <dbReference type="EMBL" id="UTI63377.1"/>
    </source>
</evidence>
<dbReference type="Proteomes" id="UP001056035">
    <property type="component" value="Chromosome"/>
</dbReference>
<dbReference type="PROSITE" id="PS50975">
    <property type="entry name" value="ATP_GRASP"/>
    <property type="match status" value="1"/>
</dbReference>
<dbReference type="PANTHER" id="PTHR21621:SF0">
    <property type="entry name" value="BETA-CITRYLGLUTAMATE SYNTHASE B-RELATED"/>
    <property type="match status" value="1"/>
</dbReference>
<keyword evidence="1" id="KW-0067">ATP-binding</keyword>
<dbReference type="EMBL" id="CP098502">
    <property type="protein sequence ID" value="UTI63377.1"/>
    <property type="molecule type" value="Genomic_DNA"/>
</dbReference>
<dbReference type="SUPFAM" id="SSF56059">
    <property type="entry name" value="Glutathione synthetase ATP-binding domain-like"/>
    <property type="match status" value="1"/>
</dbReference>
<dbReference type="Pfam" id="PF21068">
    <property type="entry name" value="ATPgraspMvdD"/>
    <property type="match status" value="1"/>
</dbReference>
<accession>A0ABY5DRD7</accession>
<proteinExistence type="predicted"/>
<dbReference type="Gene3D" id="3.30.470.20">
    <property type="entry name" value="ATP-grasp fold, B domain"/>
    <property type="match status" value="1"/>
</dbReference>
<keyword evidence="1" id="KW-0547">Nucleotide-binding</keyword>